<proteinExistence type="predicted"/>
<dbReference type="EnsemblPlants" id="Pp3c6_20620V3.1">
    <property type="protein sequence ID" value="PAC:32975236.CDS.1"/>
    <property type="gene ID" value="Pp3c6_20620"/>
</dbReference>
<sequence>MGDLRTTATKLGFLTQIALNYALGSRWRQVGFGCGNEGTGIHANILSSQQSSLSYKLLGV</sequence>
<reference evidence="1 3" key="2">
    <citation type="journal article" date="2018" name="Plant J.">
        <title>The Physcomitrella patens chromosome-scale assembly reveals moss genome structure and evolution.</title>
        <authorList>
            <person name="Lang D."/>
            <person name="Ullrich K.K."/>
            <person name="Murat F."/>
            <person name="Fuchs J."/>
            <person name="Jenkins J."/>
            <person name="Haas F.B."/>
            <person name="Piednoel M."/>
            <person name="Gundlach H."/>
            <person name="Van Bel M."/>
            <person name="Meyberg R."/>
            <person name="Vives C."/>
            <person name="Morata J."/>
            <person name="Symeonidi A."/>
            <person name="Hiss M."/>
            <person name="Muchero W."/>
            <person name="Kamisugi Y."/>
            <person name="Saleh O."/>
            <person name="Blanc G."/>
            <person name="Decker E.L."/>
            <person name="van Gessel N."/>
            <person name="Grimwood J."/>
            <person name="Hayes R.D."/>
            <person name="Graham S.W."/>
            <person name="Gunter L.E."/>
            <person name="McDaniel S.F."/>
            <person name="Hoernstein S.N.W."/>
            <person name="Larsson A."/>
            <person name="Li F.W."/>
            <person name="Perroud P.F."/>
            <person name="Phillips J."/>
            <person name="Ranjan P."/>
            <person name="Rokshar D.S."/>
            <person name="Rothfels C.J."/>
            <person name="Schneider L."/>
            <person name="Shu S."/>
            <person name="Stevenson D.W."/>
            <person name="Thummler F."/>
            <person name="Tillich M."/>
            <person name="Villarreal Aguilar J.C."/>
            <person name="Widiez T."/>
            <person name="Wong G.K."/>
            <person name="Wymore A."/>
            <person name="Zhang Y."/>
            <person name="Zimmer A.D."/>
            <person name="Quatrano R.S."/>
            <person name="Mayer K.F.X."/>
            <person name="Goodstein D."/>
            <person name="Casacuberta J.M."/>
            <person name="Vandepoele K."/>
            <person name="Reski R."/>
            <person name="Cuming A.C."/>
            <person name="Tuskan G.A."/>
            <person name="Maumus F."/>
            <person name="Salse J."/>
            <person name="Schmutz J."/>
            <person name="Rensing S.A."/>
        </authorList>
    </citation>
    <scope>NUCLEOTIDE SEQUENCE [LARGE SCALE GENOMIC DNA]</scope>
    <source>
        <strain evidence="2 3">cv. Gransden 2004</strain>
    </source>
</reference>
<keyword evidence="3" id="KW-1185">Reference proteome</keyword>
<name>A0A2K1KGI1_PHYPA</name>
<organism evidence="1">
    <name type="scientific">Physcomitrium patens</name>
    <name type="common">Spreading-leaved earth moss</name>
    <name type="synonym">Physcomitrella patens</name>
    <dbReference type="NCBI Taxonomy" id="3218"/>
    <lineage>
        <taxon>Eukaryota</taxon>
        <taxon>Viridiplantae</taxon>
        <taxon>Streptophyta</taxon>
        <taxon>Embryophyta</taxon>
        <taxon>Bryophyta</taxon>
        <taxon>Bryophytina</taxon>
        <taxon>Bryopsida</taxon>
        <taxon>Funariidae</taxon>
        <taxon>Funariales</taxon>
        <taxon>Funariaceae</taxon>
        <taxon>Physcomitrium</taxon>
    </lineage>
</organism>
<reference evidence="2" key="3">
    <citation type="submission" date="2020-12" db="UniProtKB">
        <authorList>
            <consortium name="EnsemblPlants"/>
        </authorList>
    </citation>
    <scope>IDENTIFICATION</scope>
</reference>
<dbReference type="Proteomes" id="UP000006727">
    <property type="component" value="Chromosome 6"/>
</dbReference>
<dbReference type="Gramene" id="Pp3c6_20620V3.1">
    <property type="protein sequence ID" value="PAC:32975236.CDS.1"/>
    <property type="gene ID" value="Pp3c6_20620"/>
</dbReference>
<dbReference type="EMBL" id="ABEU02000006">
    <property type="protein sequence ID" value="PNR52878.1"/>
    <property type="molecule type" value="Genomic_DNA"/>
</dbReference>
<evidence type="ECO:0000313" key="3">
    <source>
        <dbReference type="Proteomes" id="UP000006727"/>
    </source>
</evidence>
<dbReference type="PaxDb" id="3218-PP1S14_312V6.1"/>
<evidence type="ECO:0000313" key="1">
    <source>
        <dbReference type="EMBL" id="PNR52878.1"/>
    </source>
</evidence>
<dbReference type="InParanoid" id="A0A2K1KGI1"/>
<reference evidence="1 3" key="1">
    <citation type="journal article" date="2008" name="Science">
        <title>The Physcomitrella genome reveals evolutionary insights into the conquest of land by plants.</title>
        <authorList>
            <person name="Rensing S."/>
            <person name="Lang D."/>
            <person name="Zimmer A."/>
            <person name="Terry A."/>
            <person name="Salamov A."/>
            <person name="Shapiro H."/>
            <person name="Nishiyama T."/>
            <person name="Perroud P.-F."/>
            <person name="Lindquist E."/>
            <person name="Kamisugi Y."/>
            <person name="Tanahashi T."/>
            <person name="Sakakibara K."/>
            <person name="Fujita T."/>
            <person name="Oishi K."/>
            <person name="Shin-I T."/>
            <person name="Kuroki Y."/>
            <person name="Toyoda A."/>
            <person name="Suzuki Y."/>
            <person name="Hashimoto A."/>
            <person name="Yamaguchi K."/>
            <person name="Sugano A."/>
            <person name="Kohara Y."/>
            <person name="Fujiyama A."/>
            <person name="Anterola A."/>
            <person name="Aoki S."/>
            <person name="Ashton N."/>
            <person name="Barbazuk W.B."/>
            <person name="Barker E."/>
            <person name="Bennetzen J."/>
            <person name="Bezanilla M."/>
            <person name="Blankenship R."/>
            <person name="Cho S.H."/>
            <person name="Dutcher S."/>
            <person name="Estelle M."/>
            <person name="Fawcett J.A."/>
            <person name="Gundlach H."/>
            <person name="Hanada K."/>
            <person name="Heyl A."/>
            <person name="Hicks K.A."/>
            <person name="Hugh J."/>
            <person name="Lohr M."/>
            <person name="Mayer K."/>
            <person name="Melkozernov A."/>
            <person name="Murata T."/>
            <person name="Nelson D."/>
            <person name="Pils B."/>
            <person name="Prigge M."/>
            <person name="Reiss B."/>
            <person name="Renner T."/>
            <person name="Rombauts S."/>
            <person name="Rushton P."/>
            <person name="Sanderfoot A."/>
            <person name="Schween G."/>
            <person name="Shiu S.-H."/>
            <person name="Stueber K."/>
            <person name="Theodoulou F.L."/>
            <person name="Tu H."/>
            <person name="Van de Peer Y."/>
            <person name="Verrier P.J."/>
            <person name="Waters E."/>
            <person name="Wood A."/>
            <person name="Yang L."/>
            <person name="Cove D."/>
            <person name="Cuming A."/>
            <person name="Hasebe M."/>
            <person name="Lucas S."/>
            <person name="Mishler D.B."/>
            <person name="Reski R."/>
            <person name="Grigoriev I."/>
            <person name="Quatrano R.S."/>
            <person name="Boore J.L."/>
        </authorList>
    </citation>
    <scope>NUCLEOTIDE SEQUENCE [LARGE SCALE GENOMIC DNA]</scope>
    <source>
        <strain evidence="2 3">cv. Gransden 2004</strain>
    </source>
</reference>
<evidence type="ECO:0000313" key="2">
    <source>
        <dbReference type="EnsemblPlants" id="PAC:32975236.CDS.1"/>
    </source>
</evidence>
<protein>
    <submittedName>
        <fullName evidence="1 2">Uncharacterized protein</fullName>
    </submittedName>
</protein>
<accession>A0A2K1KGI1</accession>
<gene>
    <name evidence="1" type="ORF">PHYPA_009253</name>
</gene>
<dbReference type="AlphaFoldDB" id="A0A2K1KGI1"/>